<keyword evidence="1" id="KW-0732">Signal</keyword>
<organism evidence="2 3">
    <name type="scientific">Kribbella jejuensis</name>
    <dbReference type="NCBI Taxonomy" id="236068"/>
    <lineage>
        <taxon>Bacteria</taxon>
        <taxon>Bacillati</taxon>
        <taxon>Actinomycetota</taxon>
        <taxon>Actinomycetes</taxon>
        <taxon>Propionibacteriales</taxon>
        <taxon>Kribbellaceae</taxon>
        <taxon>Kribbella</taxon>
    </lineage>
</organism>
<dbReference type="OrthoDB" id="3226017at2"/>
<evidence type="ECO:0000313" key="3">
    <source>
        <dbReference type="Proteomes" id="UP000316298"/>
    </source>
</evidence>
<dbReference type="Proteomes" id="UP000316298">
    <property type="component" value="Unassembled WGS sequence"/>
</dbReference>
<accession>A0A542EMD3</accession>
<dbReference type="AlphaFoldDB" id="A0A542EMD3"/>
<dbReference type="Gene3D" id="3.40.190.10">
    <property type="entry name" value="Periplasmic binding protein-like II"/>
    <property type="match status" value="1"/>
</dbReference>
<comment type="caution">
    <text evidence="2">The sequence shown here is derived from an EMBL/GenBank/DDBJ whole genome shotgun (WGS) entry which is preliminary data.</text>
</comment>
<dbReference type="PROSITE" id="PS51257">
    <property type="entry name" value="PROKAR_LIPOPROTEIN"/>
    <property type="match status" value="1"/>
</dbReference>
<keyword evidence="3" id="KW-1185">Reference proteome</keyword>
<evidence type="ECO:0000313" key="2">
    <source>
        <dbReference type="EMBL" id="TQJ16497.1"/>
    </source>
</evidence>
<sequence>MELSRRTLLGGFAAIASGVAGSALAGCSSGMNNAGTTAKKNTATELTMWCWPGGLGKSVLTDTIAHFPDPKIKYSEIGGDFKQKLITTFNGGTSIPDITGLKGEDIASLLPQAQRFVDLKTLGADSILGDYLQWKVNQATTLDGKVIGLPIDVGPTALFYREDIFAAGGLPSDPAKVAEQLKTWDDFFAAGVQLKAKNPKALLVWDATDLYDMVVGQGTERYISKDNKFIGDQDHIRKAWDTSVKAMTLKIDGKTPSGGPDWNAGLDQGTVPAHIGAAWVASDIKSAVKTSVGKWRLAPTPSGPANFGGSFLAITKNAADPQKAFDVIKYMLSPDNEAKAFADAQIFPSAPAAYDKPQLTAADKFFGGQVPISVFGPAAKAIPVAYQSPYDDAVAAPFHDELKTVQTGAKTSDAAWSSAVSKAKAIAKRQGVQ</sequence>
<dbReference type="InterPro" id="IPR050490">
    <property type="entry name" value="Bact_solute-bd_prot1"/>
</dbReference>
<reference evidence="2 3" key="1">
    <citation type="submission" date="2019-06" db="EMBL/GenBank/DDBJ databases">
        <title>Sequencing the genomes of 1000 actinobacteria strains.</title>
        <authorList>
            <person name="Klenk H.-P."/>
        </authorList>
    </citation>
    <scope>NUCLEOTIDE SEQUENCE [LARGE SCALE GENOMIC DNA]</scope>
    <source>
        <strain evidence="2 3">DSM 17305</strain>
    </source>
</reference>
<dbReference type="RefSeq" id="WP_141852281.1">
    <property type="nucleotide sequence ID" value="NZ_BAAAKA010000013.1"/>
</dbReference>
<gene>
    <name evidence="2" type="ORF">FB475_0596</name>
</gene>
<name>A0A542EMD3_9ACTN</name>
<dbReference type="PROSITE" id="PS51318">
    <property type="entry name" value="TAT"/>
    <property type="match status" value="1"/>
</dbReference>
<dbReference type="Pfam" id="PF13416">
    <property type="entry name" value="SBP_bac_8"/>
    <property type="match status" value="1"/>
</dbReference>
<feature type="signal peptide" evidence="1">
    <location>
        <begin position="1"/>
        <end position="25"/>
    </location>
</feature>
<dbReference type="EMBL" id="VFMM01000001">
    <property type="protein sequence ID" value="TQJ16497.1"/>
    <property type="molecule type" value="Genomic_DNA"/>
</dbReference>
<proteinExistence type="predicted"/>
<dbReference type="PANTHER" id="PTHR43649">
    <property type="entry name" value="ARABINOSE-BINDING PROTEIN-RELATED"/>
    <property type="match status" value="1"/>
</dbReference>
<dbReference type="InterPro" id="IPR006311">
    <property type="entry name" value="TAT_signal"/>
</dbReference>
<feature type="chain" id="PRO_5022019594" evidence="1">
    <location>
        <begin position="26"/>
        <end position="433"/>
    </location>
</feature>
<dbReference type="InterPro" id="IPR006059">
    <property type="entry name" value="SBP"/>
</dbReference>
<evidence type="ECO:0000256" key="1">
    <source>
        <dbReference type="SAM" id="SignalP"/>
    </source>
</evidence>
<protein>
    <submittedName>
        <fullName evidence="2">Carbohydrate ABC transporter substrate-binding protein (CUT1 family)</fullName>
    </submittedName>
</protein>
<dbReference type="PANTHER" id="PTHR43649:SF32">
    <property type="entry name" value="SUGAR BINDING SECRETED PROTEIN"/>
    <property type="match status" value="1"/>
</dbReference>
<dbReference type="SUPFAM" id="SSF53850">
    <property type="entry name" value="Periplasmic binding protein-like II"/>
    <property type="match status" value="1"/>
</dbReference>